<dbReference type="Pfam" id="PF24043">
    <property type="entry name" value="DUF7352"/>
    <property type="match status" value="1"/>
</dbReference>
<accession>A0A1S1R8S8</accession>
<gene>
    <name evidence="2" type="ORF">BBK14_11100</name>
</gene>
<dbReference type="RefSeq" id="WP_071060182.1">
    <property type="nucleotide sequence ID" value="NZ_MAXA01000047.1"/>
</dbReference>
<name>A0A1S1R8S8_9ACTN</name>
<reference evidence="3" key="1">
    <citation type="submission" date="2016-07" db="EMBL/GenBank/DDBJ databases">
        <title>Frankia sp. NRRL B-16219 Genome sequencing.</title>
        <authorList>
            <person name="Ghodhbane-Gtari F."/>
            <person name="Swanson E."/>
            <person name="Gueddou A."/>
            <person name="Louati M."/>
            <person name="Nouioui I."/>
            <person name="Hezbri K."/>
            <person name="Abebe-Akele F."/>
            <person name="Simpson S."/>
            <person name="Morris K."/>
            <person name="Thomas K."/>
            <person name="Gtari M."/>
            <person name="Tisa L.S."/>
        </authorList>
    </citation>
    <scope>NUCLEOTIDE SEQUENCE [LARGE SCALE GENOMIC DNA]</scope>
    <source>
        <strain evidence="3">NRRL B-16219</strain>
    </source>
</reference>
<proteinExistence type="predicted"/>
<evidence type="ECO:0000313" key="2">
    <source>
        <dbReference type="EMBL" id="OHV42161.1"/>
    </source>
</evidence>
<dbReference type="AlphaFoldDB" id="A0A1S1R8S8"/>
<feature type="domain" description="DUF7352" evidence="1">
    <location>
        <begin position="1"/>
        <end position="88"/>
    </location>
</feature>
<dbReference type="OrthoDB" id="797874at2"/>
<comment type="caution">
    <text evidence="2">The sequence shown here is derived from an EMBL/GenBank/DDBJ whole genome shotgun (WGS) entry which is preliminary data.</text>
</comment>
<evidence type="ECO:0000313" key="3">
    <source>
        <dbReference type="Proteomes" id="UP000179769"/>
    </source>
</evidence>
<evidence type="ECO:0000259" key="1">
    <source>
        <dbReference type="Pfam" id="PF24043"/>
    </source>
</evidence>
<dbReference type="EMBL" id="MAXA01000047">
    <property type="protein sequence ID" value="OHV42161.1"/>
    <property type="molecule type" value="Genomic_DNA"/>
</dbReference>
<protein>
    <recommendedName>
        <fullName evidence="1">DUF7352 domain-containing protein</fullName>
    </recommendedName>
</protein>
<sequence>MKTVVWKHPLPDVKNHLDLTRGAKILTFAEQNGALFLWEAHDPSAAGAVARAFEVVGTGWPADVDPVRYIGTAQTRGGFVFHLFETTDLADGAA</sequence>
<dbReference type="InterPro" id="IPR055776">
    <property type="entry name" value="DUF7352"/>
</dbReference>
<keyword evidence="3" id="KW-1185">Reference proteome</keyword>
<organism evidence="2 3">
    <name type="scientific">Parafrankia soli</name>
    <dbReference type="NCBI Taxonomy" id="2599596"/>
    <lineage>
        <taxon>Bacteria</taxon>
        <taxon>Bacillati</taxon>
        <taxon>Actinomycetota</taxon>
        <taxon>Actinomycetes</taxon>
        <taxon>Frankiales</taxon>
        <taxon>Frankiaceae</taxon>
        <taxon>Parafrankia</taxon>
    </lineage>
</organism>
<dbReference type="Proteomes" id="UP000179769">
    <property type="component" value="Unassembled WGS sequence"/>
</dbReference>